<dbReference type="Proteomes" id="UP001167160">
    <property type="component" value="Unassembled WGS sequence"/>
</dbReference>
<evidence type="ECO:0000256" key="2">
    <source>
        <dbReference type="ARBA" id="ARBA00022670"/>
    </source>
</evidence>
<organism evidence="8 9">
    <name type="scientific">Streptomyces meridianus</name>
    <dbReference type="NCBI Taxonomy" id="2938945"/>
    <lineage>
        <taxon>Bacteria</taxon>
        <taxon>Bacillati</taxon>
        <taxon>Actinomycetota</taxon>
        <taxon>Actinomycetes</taxon>
        <taxon>Kitasatosporales</taxon>
        <taxon>Streptomycetaceae</taxon>
        <taxon>Streptomyces</taxon>
    </lineage>
</organism>
<feature type="signal peptide" evidence="6">
    <location>
        <begin position="1"/>
        <end position="38"/>
    </location>
</feature>
<feature type="domain" description="NlpC/P60" evidence="7">
    <location>
        <begin position="228"/>
        <end position="342"/>
    </location>
</feature>
<dbReference type="PROSITE" id="PS51935">
    <property type="entry name" value="NLPC_P60"/>
    <property type="match status" value="1"/>
</dbReference>
<keyword evidence="3" id="KW-0378">Hydrolase</keyword>
<evidence type="ECO:0000256" key="1">
    <source>
        <dbReference type="ARBA" id="ARBA00007074"/>
    </source>
</evidence>
<evidence type="ECO:0000313" key="9">
    <source>
        <dbReference type="Proteomes" id="UP001167160"/>
    </source>
</evidence>
<evidence type="ECO:0000256" key="4">
    <source>
        <dbReference type="ARBA" id="ARBA00022807"/>
    </source>
</evidence>
<keyword evidence="6" id="KW-0732">Signal</keyword>
<evidence type="ECO:0000256" key="3">
    <source>
        <dbReference type="ARBA" id="ARBA00022801"/>
    </source>
</evidence>
<reference evidence="8" key="1">
    <citation type="journal article" date="2023" name="Int. J. Syst. Evol. Microbiol.">
        <title>Streptomyces meridianus sp. nov. isolated from brackish water of the Tagus estuary in Alcochete, Portugal.</title>
        <authorList>
            <person name="Santos J.D.N."/>
            <person name="Klimek D."/>
            <person name="Calusinska M."/>
            <person name="Lobo Da Cunha A."/>
            <person name="Catita J."/>
            <person name="Goncalves H."/>
            <person name="Gonzalez I."/>
            <person name="Reyes F."/>
            <person name="Lage O.M."/>
        </authorList>
    </citation>
    <scope>NUCLEOTIDE SEQUENCE</scope>
    <source>
        <strain evidence="8">MTZ3.1</strain>
    </source>
</reference>
<dbReference type="SUPFAM" id="SSF54001">
    <property type="entry name" value="Cysteine proteinases"/>
    <property type="match status" value="1"/>
</dbReference>
<comment type="similarity">
    <text evidence="1">Belongs to the peptidase C40 family.</text>
</comment>
<keyword evidence="5" id="KW-0175">Coiled coil</keyword>
<dbReference type="Pfam" id="PF00877">
    <property type="entry name" value="NLPC_P60"/>
    <property type="match status" value="1"/>
</dbReference>
<keyword evidence="2" id="KW-0645">Protease</keyword>
<dbReference type="InterPro" id="IPR051794">
    <property type="entry name" value="PG_Endopeptidase_C40"/>
</dbReference>
<evidence type="ECO:0000313" key="8">
    <source>
        <dbReference type="EMBL" id="MCM2576407.1"/>
    </source>
</evidence>
<dbReference type="InterPro" id="IPR000064">
    <property type="entry name" value="NLP_P60_dom"/>
</dbReference>
<evidence type="ECO:0000256" key="6">
    <source>
        <dbReference type="SAM" id="SignalP"/>
    </source>
</evidence>
<proteinExistence type="inferred from homology"/>
<feature type="coiled-coil region" evidence="5">
    <location>
        <begin position="50"/>
        <end position="77"/>
    </location>
</feature>
<dbReference type="PANTHER" id="PTHR47359">
    <property type="entry name" value="PEPTIDOGLYCAN DL-ENDOPEPTIDASE CWLO"/>
    <property type="match status" value="1"/>
</dbReference>
<dbReference type="RefSeq" id="WP_251409274.1">
    <property type="nucleotide sequence ID" value="NZ_JAMQGM010000008.1"/>
</dbReference>
<dbReference type="InterPro" id="IPR038765">
    <property type="entry name" value="Papain-like_cys_pep_sf"/>
</dbReference>
<evidence type="ECO:0000259" key="7">
    <source>
        <dbReference type="PROSITE" id="PS51935"/>
    </source>
</evidence>
<name>A0ABT0X418_9ACTN</name>
<keyword evidence="4" id="KW-0788">Thiol protease</keyword>
<dbReference type="PANTHER" id="PTHR47359:SF3">
    <property type="entry name" value="NLP_P60 DOMAIN-CONTAINING PROTEIN-RELATED"/>
    <property type="match status" value="1"/>
</dbReference>
<dbReference type="PROSITE" id="PS51318">
    <property type="entry name" value="TAT"/>
    <property type="match status" value="1"/>
</dbReference>
<dbReference type="EMBL" id="JAMQGM010000008">
    <property type="protein sequence ID" value="MCM2576407.1"/>
    <property type="molecule type" value="Genomic_DNA"/>
</dbReference>
<protein>
    <submittedName>
        <fullName evidence="8">NlpC/P60 family protein</fullName>
    </submittedName>
</protein>
<sequence>MASHRRSTPSGPARTTRLTVLSAVAATAAALSAAPAKAEPRDRSGAAAEVERLYAQAERVTEKFNEADERTDALRERVEHQRGRVARSQEKINRMRDGLASLAGAQYRSAGMDPALQLLLSSDPDSYLDKAAVLRRIGSQQVGRLRALQLMQQRLMQQRAEALAEIAELERSHADVTRYRKAVAAKLAKARRLLNSLPEDERAAYLRSSRSDWRTDPLSLVGAAAPSSSRAAAAVAAARRAVGAPYVWGASGPGSFDCSGLTQWAYAQAGVGLPRTSQAQRHAGRQVPLDQARPGDLVVYRDDASHIGMYVGNGQVVHAPHPGARVRYDPVAMMPIASVTRP</sequence>
<evidence type="ECO:0000256" key="5">
    <source>
        <dbReference type="SAM" id="Coils"/>
    </source>
</evidence>
<feature type="chain" id="PRO_5047450406" evidence="6">
    <location>
        <begin position="39"/>
        <end position="342"/>
    </location>
</feature>
<dbReference type="InterPro" id="IPR006311">
    <property type="entry name" value="TAT_signal"/>
</dbReference>
<comment type="caution">
    <text evidence="8">The sequence shown here is derived from an EMBL/GenBank/DDBJ whole genome shotgun (WGS) entry which is preliminary data.</text>
</comment>
<dbReference type="Gene3D" id="3.90.1720.10">
    <property type="entry name" value="endopeptidase domain like (from Nostoc punctiforme)"/>
    <property type="match status" value="1"/>
</dbReference>
<accession>A0ABT0X418</accession>
<feature type="coiled-coil region" evidence="5">
    <location>
        <begin position="145"/>
        <end position="172"/>
    </location>
</feature>
<gene>
    <name evidence="8" type="ORF">M1E25_03390</name>
</gene>
<keyword evidence="9" id="KW-1185">Reference proteome</keyword>